<sequence>MTTHSPRSPRPLALIAVVLAVTGLVLLALPHPPSTQAPADALTAPATSPRGPSAPASAKAHAADAAPASVLPPKGEGRAGDQAIQRALEASWPADLSASDERRLVAAGRDLLRADATGVGRGKWPELFPGSGPGLAPAFSTARFRIQAAVARRDHRPGRAVVHLVWGGTDRGGTYTDGRITDLYFTRTSQEGLPVWVPQPST</sequence>
<feature type="region of interest" description="Disordered" evidence="1">
    <location>
        <begin position="37"/>
        <end position="80"/>
    </location>
</feature>
<dbReference type="EMBL" id="BMTU01000017">
    <property type="protein sequence ID" value="GGR04972.1"/>
    <property type="molecule type" value="Genomic_DNA"/>
</dbReference>
<dbReference type="Proteomes" id="UP000656732">
    <property type="component" value="Unassembled WGS sequence"/>
</dbReference>
<keyword evidence="3" id="KW-1185">Reference proteome</keyword>
<evidence type="ECO:0000313" key="3">
    <source>
        <dbReference type="Proteomes" id="UP000656732"/>
    </source>
</evidence>
<proteinExistence type="predicted"/>
<accession>A0A918C3P0</accession>
<evidence type="ECO:0000256" key="1">
    <source>
        <dbReference type="SAM" id="MobiDB-lite"/>
    </source>
</evidence>
<comment type="caution">
    <text evidence="2">The sequence shown here is derived from an EMBL/GenBank/DDBJ whole genome shotgun (WGS) entry which is preliminary data.</text>
</comment>
<evidence type="ECO:0000313" key="2">
    <source>
        <dbReference type="EMBL" id="GGR04972.1"/>
    </source>
</evidence>
<dbReference type="AlphaFoldDB" id="A0A918C3P0"/>
<reference evidence="2" key="1">
    <citation type="journal article" date="2014" name="Int. J. Syst. Evol. Microbiol.">
        <title>Complete genome sequence of Corynebacterium casei LMG S-19264T (=DSM 44701T), isolated from a smear-ripened cheese.</title>
        <authorList>
            <consortium name="US DOE Joint Genome Institute (JGI-PGF)"/>
            <person name="Walter F."/>
            <person name="Albersmeier A."/>
            <person name="Kalinowski J."/>
            <person name="Ruckert C."/>
        </authorList>
    </citation>
    <scope>NUCLEOTIDE SEQUENCE</scope>
    <source>
        <strain evidence="2">JCM 4403</strain>
    </source>
</reference>
<protein>
    <submittedName>
        <fullName evidence="2">Uncharacterized protein</fullName>
    </submittedName>
</protein>
<organism evidence="2 3">
    <name type="scientific">Streptomyces pilosus</name>
    <dbReference type="NCBI Taxonomy" id="28893"/>
    <lineage>
        <taxon>Bacteria</taxon>
        <taxon>Bacillati</taxon>
        <taxon>Actinomycetota</taxon>
        <taxon>Actinomycetes</taxon>
        <taxon>Kitasatosporales</taxon>
        <taxon>Streptomycetaceae</taxon>
        <taxon>Streptomyces</taxon>
    </lineage>
</organism>
<name>A0A918C3P0_9ACTN</name>
<feature type="compositionally biased region" description="Low complexity" evidence="1">
    <location>
        <begin position="53"/>
        <end position="73"/>
    </location>
</feature>
<gene>
    <name evidence="2" type="ORF">GCM10010280_61280</name>
</gene>
<reference evidence="2" key="2">
    <citation type="submission" date="2020-09" db="EMBL/GenBank/DDBJ databases">
        <authorList>
            <person name="Sun Q."/>
            <person name="Ohkuma M."/>
        </authorList>
    </citation>
    <scope>NUCLEOTIDE SEQUENCE</scope>
    <source>
        <strain evidence="2">JCM 4403</strain>
    </source>
</reference>